<gene>
    <name evidence="1" type="ORF">T265_05311</name>
</gene>
<dbReference type="Proteomes" id="UP000054324">
    <property type="component" value="Unassembled WGS sequence"/>
</dbReference>
<evidence type="ECO:0000313" key="1">
    <source>
        <dbReference type="EMBL" id="KER27679.1"/>
    </source>
</evidence>
<dbReference type="AlphaFoldDB" id="A0A075AFF8"/>
<protein>
    <submittedName>
        <fullName evidence="1">Uncharacterized protein</fullName>
    </submittedName>
</protein>
<sequence>MVVSVPTQIHWARWLKWLESEFSDRKSSCNLRVAWQLGIERVLQLNDSNKPCLASMWLAQNGHKLASTTTSRRVEAYDFIDLICPTFL</sequence>
<dbReference type="EMBL" id="KL596717">
    <property type="protein sequence ID" value="KER27679.1"/>
    <property type="molecule type" value="Genomic_DNA"/>
</dbReference>
<dbReference type="KEGG" id="ovi:T265_05311"/>
<dbReference type="RefSeq" id="XP_009168558.1">
    <property type="nucleotide sequence ID" value="XM_009170294.1"/>
</dbReference>
<evidence type="ECO:0000313" key="2">
    <source>
        <dbReference type="Proteomes" id="UP000054324"/>
    </source>
</evidence>
<dbReference type="CTD" id="20319493"/>
<reference evidence="1 2" key="1">
    <citation type="submission" date="2013-11" db="EMBL/GenBank/DDBJ databases">
        <title>Opisthorchis viverrini - life in the bile duct.</title>
        <authorList>
            <person name="Young N.D."/>
            <person name="Nagarajan N."/>
            <person name="Lin S.J."/>
            <person name="Korhonen P.K."/>
            <person name="Jex A.R."/>
            <person name="Hall R.S."/>
            <person name="Safavi-Hemami H."/>
            <person name="Kaewkong W."/>
            <person name="Bertrand D."/>
            <person name="Gao S."/>
            <person name="Seet Q."/>
            <person name="Wongkham S."/>
            <person name="Teh B.T."/>
            <person name="Wongkham C."/>
            <person name="Intapan P.M."/>
            <person name="Maleewong W."/>
            <person name="Yang X."/>
            <person name="Hu M."/>
            <person name="Wang Z."/>
            <person name="Hofmann A."/>
            <person name="Sternberg P.W."/>
            <person name="Tan P."/>
            <person name="Wang J."/>
            <person name="Gasser R.B."/>
        </authorList>
    </citation>
    <scope>NUCLEOTIDE SEQUENCE [LARGE SCALE GENOMIC DNA]</scope>
</reference>
<proteinExistence type="predicted"/>
<dbReference type="GeneID" id="20319493"/>
<keyword evidence="2" id="KW-1185">Reference proteome</keyword>
<accession>A0A075AFF8</accession>
<organism evidence="1 2">
    <name type="scientific">Opisthorchis viverrini</name>
    <name type="common">Southeast Asian liver fluke</name>
    <dbReference type="NCBI Taxonomy" id="6198"/>
    <lineage>
        <taxon>Eukaryota</taxon>
        <taxon>Metazoa</taxon>
        <taxon>Spiralia</taxon>
        <taxon>Lophotrochozoa</taxon>
        <taxon>Platyhelminthes</taxon>
        <taxon>Trematoda</taxon>
        <taxon>Digenea</taxon>
        <taxon>Opisthorchiida</taxon>
        <taxon>Opisthorchiata</taxon>
        <taxon>Opisthorchiidae</taxon>
        <taxon>Opisthorchis</taxon>
    </lineage>
</organism>
<name>A0A075AFF8_OPIVI</name>